<proteinExistence type="predicted"/>
<reference evidence="2 3" key="1">
    <citation type="submission" date="2016-06" db="EMBL/GenBank/DDBJ databases">
        <title>Genome sequence of Porphyrobacter dokdonensis DSW-74.</title>
        <authorList>
            <person name="Kim J.F."/>
            <person name="Song J.Y."/>
        </authorList>
    </citation>
    <scope>NUCLEOTIDE SEQUENCE [LARGE SCALE GENOMIC DNA]</scope>
    <source>
        <strain evidence="2 3">DSW-74</strain>
    </source>
</reference>
<dbReference type="AlphaFoldDB" id="A0A1A7BKE4"/>
<evidence type="ECO:0000313" key="3">
    <source>
        <dbReference type="Proteomes" id="UP000092484"/>
    </source>
</evidence>
<gene>
    <name evidence="2" type="ORF">I603_0327</name>
</gene>
<evidence type="ECO:0000313" key="2">
    <source>
        <dbReference type="EMBL" id="OBV12196.1"/>
    </source>
</evidence>
<sequence length="66" mass="7136">MANLSRPLAPRQILAREPAPRPRLRLGRVAVVVLVMLALATLAWVDGGEEPLHPIAQPVELPGDAR</sequence>
<name>A0A1A7BKE4_9SPHN</name>
<dbReference type="Proteomes" id="UP000092484">
    <property type="component" value="Unassembled WGS sequence"/>
</dbReference>
<dbReference type="EMBL" id="LZYB01000001">
    <property type="protein sequence ID" value="OBV12196.1"/>
    <property type="molecule type" value="Genomic_DNA"/>
</dbReference>
<evidence type="ECO:0000256" key="1">
    <source>
        <dbReference type="SAM" id="Phobius"/>
    </source>
</evidence>
<comment type="caution">
    <text evidence="2">The sequence shown here is derived from an EMBL/GenBank/DDBJ whole genome shotgun (WGS) entry which is preliminary data.</text>
</comment>
<accession>A0A1A7BKE4</accession>
<feature type="transmembrane region" description="Helical" evidence="1">
    <location>
        <begin position="26"/>
        <end position="45"/>
    </location>
</feature>
<keyword evidence="3" id="KW-1185">Reference proteome</keyword>
<dbReference type="RefSeq" id="WP_068862067.1">
    <property type="nucleotide sequence ID" value="NZ_LZYB01000001.1"/>
</dbReference>
<organism evidence="2 3">
    <name type="scientific">Erythrobacter dokdonensis DSW-74</name>
    <dbReference type="NCBI Taxonomy" id="1300349"/>
    <lineage>
        <taxon>Bacteria</taxon>
        <taxon>Pseudomonadati</taxon>
        <taxon>Pseudomonadota</taxon>
        <taxon>Alphaproteobacteria</taxon>
        <taxon>Sphingomonadales</taxon>
        <taxon>Erythrobacteraceae</taxon>
        <taxon>Erythrobacter/Porphyrobacter group</taxon>
        <taxon>Erythrobacter</taxon>
    </lineage>
</organism>
<protein>
    <submittedName>
        <fullName evidence="2">Uncharacterized protein</fullName>
    </submittedName>
</protein>
<keyword evidence="1" id="KW-0472">Membrane</keyword>
<keyword evidence="1" id="KW-0812">Transmembrane</keyword>
<dbReference type="STRING" id="1300349.I603_0327"/>
<dbReference type="PATRIC" id="fig|1300349.4.peg.323"/>
<keyword evidence="1" id="KW-1133">Transmembrane helix</keyword>